<reference evidence="3 4" key="1">
    <citation type="submission" date="2024-10" db="EMBL/GenBank/DDBJ databases">
        <authorList>
            <person name="Kim D."/>
        </authorList>
    </citation>
    <scope>NUCLEOTIDE SEQUENCE [LARGE SCALE GENOMIC DNA]</scope>
    <source>
        <strain evidence="3">BH-2024</strain>
    </source>
</reference>
<dbReference type="Proteomes" id="UP001620626">
    <property type="component" value="Unassembled WGS sequence"/>
</dbReference>
<keyword evidence="2" id="KW-0732">Signal</keyword>
<sequence length="131" mass="14234">MLNAQKKFAIFVFLFEFSCNFLTANNVNKVGDGKQQQQQNAYVTAPIGGRQRAYGSVIQQQTLNSSISAANDNKQIFIGVPTPPPVPRVPVPYGYGSKSFSQNDNGTSNSKQIFIGVPTPPPVATDSVRLR</sequence>
<feature type="compositionally biased region" description="Polar residues" evidence="1">
    <location>
        <begin position="98"/>
        <end position="112"/>
    </location>
</feature>
<feature type="region of interest" description="Disordered" evidence="1">
    <location>
        <begin position="91"/>
        <end position="131"/>
    </location>
</feature>
<feature type="signal peptide" evidence="2">
    <location>
        <begin position="1"/>
        <end position="24"/>
    </location>
</feature>
<accession>A0ABD2IRJ8</accession>
<organism evidence="3 4">
    <name type="scientific">Heterodera trifolii</name>
    <dbReference type="NCBI Taxonomy" id="157864"/>
    <lineage>
        <taxon>Eukaryota</taxon>
        <taxon>Metazoa</taxon>
        <taxon>Ecdysozoa</taxon>
        <taxon>Nematoda</taxon>
        <taxon>Chromadorea</taxon>
        <taxon>Rhabditida</taxon>
        <taxon>Tylenchina</taxon>
        <taxon>Tylenchomorpha</taxon>
        <taxon>Tylenchoidea</taxon>
        <taxon>Heteroderidae</taxon>
        <taxon>Heteroderinae</taxon>
        <taxon>Heterodera</taxon>
    </lineage>
</organism>
<dbReference type="AlphaFoldDB" id="A0ABD2IRJ8"/>
<keyword evidence="4" id="KW-1185">Reference proteome</keyword>
<dbReference type="EMBL" id="JBICBT010001178">
    <property type="protein sequence ID" value="KAL3079920.1"/>
    <property type="molecule type" value="Genomic_DNA"/>
</dbReference>
<comment type="caution">
    <text evidence="3">The sequence shown here is derived from an EMBL/GenBank/DDBJ whole genome shotgun (WGS) entry which is preliminary data.</text>
</comment>
<proteinExistence type="predicted"/>
<gene>
    <name evidence="3" type="ORF">niasHT_038437</name>
</gene>
<feature type="chain" id="PRO_5044801295" evidence="2">
    <location>
        <begin position="25"/>
        <end position="131"/>
    </location>
</feature>
<evidence type="ECO:0000256" key="1">
    <source>
        <dbReference type="SAM" id="MobiDB-lite"/>
    </source>
</evidence>
<evidence type="ECO:0000313" key="4">
    <source>
        <dbReference type="Proteomes" id="UP001620626"/>
    </source>
</evidence>
<evidence type="ECO:0000313" key="3">
    <source>
        <dbReference type="EMBL" id="KAL3079920.1"/>
    </source>
</evidence>
<name>A0ABD2IRJ8_9BILA</name>
<protein>
    <submittedName>
        <fullName evidence="3">Uncharacterized protein</fullName>
    </submittedName>
</protein>
<evidence type="ECO:0000256" key="2">
    <source>
        <dbReference type="SAM" id="SignalP"/>
    </source>
</evidence>